<dbReference type="AlphaFoldDB" id="A0A9W9IFC2"/>
<evidence type="ECO:0000313" key="1">
    <source>
        <dbReference type="EMBL" id="KAJ5175678.1"/>
    </source>
</evidence>
<dbReference type="EMBL" id="JAPQKN010000001">
    <property type="protein sequence ID" value="KAJ5175678.1"/>
    <property type="molecule type" value="Genomic_DNA"/>
</dbReference>
<dbReference type="GeneID" id="81422856"/>
<protein>
    <submittedName>
        <fullName evidence="1">Uncharacterized protein</fullName>
    </submittedName>
</protein>
<proteinExistence type="predicted"/>
<dbReference type="Proteomes" id="UP001149163">
    <property type="component" value="Unassembled WGS sequence"/>
</dbReference>
<reference evidence="1" key="1">
    <citation type="submission" date="2022-11" db="EMBL/GenBank/DDBJ databases">
        <authorList>
            <person name="Petersen C."/>
        </authorList>
    </citation>
    <scope>NUCLEOTIDE SEQUENCE</scope>
    <source>
        <strain evidence="1">IBT 26290</strain>
    </source>
</reference>
<reference evidence="1" key="2">
    <citation type="journal article" date="2023" name="IMA Fungus">
        <title>Comparative genomic study of the Penicillium genus elucidates a diverse pangenome and 15 lateral gene transfer events.</title>
        <authorList>
            <person name="Petersen C."/>
            <person name="Sorensen T."/>
            <person name="Nielsen M.R."/>
            <person name="Sondergaard T.E."/>
            <person name="Sorensen J.L."/>
            <person name="Fitzpatrick D.A."/>
            <person name="Frisvad J.C."/>
            <person name="Nielsen K.L."/>
        </authorList>
    </citation>
    <scope>NUCLEOTIDE SEQUENCE</scope>
    <source>
        <strain evidence="1">IBT 26290</strain>
    </source>
</reference>
<sequence>MGKVVPSCLEDRVKHLWTQILQNYFILAKIYGREREPYLSESELRAVDLVVTTLRRNTIYKLLFLENNTWYMVP</sequence>
<evidence type="ECO:0000313" key="2">
    <source>
        <dbReference type="Proteomes" id="UP001149163"/>
    </source>
</evidence>
<accession>A0A9W9IFC2</accession>
<keyword evidence="2" id="KW-1185">Reference proteome</keyword>
<comment type="caution">
    <text evidence="1">The sequence shown here is derived from an EMBL/GenBank/DDBJ whole genome shotgun (WGS) entry which is preliminary data.</text>
</comment>
<dbReference type="RefSeq" id="XP_056547286.1">
    <property type="nucleotide sequence ID" value="XM_056683680.1"/>
</dbReference>
<dbReference type="OrthoDB" id="5315444at2759"/>
<organism evidence="1 2">
    <name type="scientific">Penicillium canariense</name>
    <dbReference type="NCBI Taxonomy" id="189055"/>
    <lineage>
        <taxon>Eukaryota</taxon>
        <taxon>Fungi</taxon>
        <taxon>Dikarya</taxon>
        <taxon>Ascomycota</taxon>
        <taxon>Pezizomycotina</taxon>
        <taxon>Eurotiomycetes</taxon>
        <taxon>Eurotiomycetidae</taxon>
        <taxon>Eurotiales</taxon>
        <taxon>Aspergillaceae</taxon>
        <taxon>Penicillium</taxon>
    </lineage>
</organism>
<gene>
    <name evidence="1" type="ORF">N7482_001555</name>
</gene>
<name>A0A9W9IFC2_9EURO</name>